<feature type="domain" description="BTB" evidence="1">
    <location>
        <begin position="39"/>
        <end position="117"/>
    </location>
</feature>
<reference evidence="2 3" key="1">
    <citation type="submission" date="2019-02" db="EMBL/GenBank/DDBJ databases">
        <title>Genome sequencing of the rare red list fungi Dentipellis fragilis.</title>
        <authorList>
            <person name="Buettner E."/>
            <person name="Kellner H."/>
        </authorList>
    </citation>
    <scope>NUCLEOTIDE SEQUENCE [LARGE SCALE GENOMIC DNA]</scope>
    <source>
        <strain evidence="2 3">DSM 105465</strain>
    </source>
</reference>
<dbReference type="SUPFAM" id="SSF54695">
    <property type="entry name" value="POZ domain"/>
    <property type="match status" value="1"/>
</dbReference>
<sequence length="275" mass="30996">MVRSNSHSSSSPQYYVPRPKGPRPALIAGATRHNVFYFEDGSLSVFQVEDRLYRVHRYFLQKSSPMFRAMFAYQPGTVRGVAEGAEDSKPIFLDGTSCIEFESLLSFFYDDNMHHDFAMTPEQWLALLSIAERFGFENAKKRAIAELFSLRPRLEPAERIAIAERLELPRERYLLPAVRELVMRSRPMQAREVSKMSAETVAGISYAREEFLLAAVRATTPGSPTPDSSHPRRALPTQVLKKIATGTVCSIFADPGPKFSFPILRDPIPSANVDH</sequence>
<dbReference type="EMBL" id="SEOQ01000285">
    <property type="protein sequence ID" value="TFY66026.1"/>
    <property type="molecule type" value="Genomic_DNA"/>
</dbReference>
<name>A0A4Y9YTY1_9AGAM</name>
<evidence type="ECO:0000259" key="1">
    <source>
        <dbReference type="PROSITE" id="PS50097"/>
    </source>
</evidence>
<dbReference type="InterPro" id="IPR011333">
    <property type="entry name" value="SKP1/BTB/POZ_sf"/>
</dbReference>
<keyword evidence="3" id="KW-1185">Reference proteome</keyword>
<dbReference type="PROSITE" id="PS50097">
    <property type="entry name" value="BTB"/>
    <property type="match status" value="1"/>
</dbReference>
<evidence type="ECO:0000313" key="3">
    <source>
        <dbReference type="Proteomes" id="UP000298327"/>
    </source>
</evidence>
<dbReference type="SMART" id="SM00225">
    <property type="entry name" value="BTB"/>
    <property type="match status" value="1"/>
</dbReference>
<organism evidence="2 3">
    <name type="scientific">Dentipellis fragilis</name>
    <dbReference type="NCBI Taxonomy" id="205917"/>
    <lineage>
        <taxon>Eukaryota</taxon>
        <taxon>Fungi</taxon>
        <taxon>Dikarya</taxon>
        <taxon>Basidiomycota</taxon>
        <taxon>Agaricomycotina</taxon>
        <taxon>Agaricomycetes</taxon>
        <taxon>Russulales</taxon>
        <taxon>Hericiaceae</taxon>
        <taxon>Dentipellis</taxon>
    </lineage>
</organism>
<dbReference type="Proteomes" id="UP000298327">
    <property type="component" value="Unassembled WGS sequence"/>
</dbReference>
<dbReference type="Gene3D" id="3.30.710.10">
    <property type="entry name" value="Potassium Channel Kv1.1, Chain A"/>
    <property type="match status" value="1"/>
</dbReference>
<evidence type="ECO:0000313" key="2">
    <source>
        <dbReference type="EMBL" id="TFY66026.1"/>
    </source>
</evidence>
<dbReference type="Pfam" id="PF00651">
    <property type="entry name" value="BTB"/>
    <property type="match status" value="1"/>
</dbReference>
<dbReference type="InterPro" id="IPR000210">
    <property type="entry name" value="BTB/POZ_dom"/>
</dbReference>
<dbReference type="CDD" id="cd18186">
    <property type="entry name" value="BTB_POZ_ZBTB_KLHL-like"/>
    <property type="match status" value="1"/>
</dbReference>
<comment type="caution">
    <text evidence="2">The sequence shown here is derived from an EMBL/GenBank/DDBJ whole genome shotgun (WGS) entry which is preliminary data.</text>
</comment>
<gene>
    <name evidence="2" type="ORF">EVG20_g5063</name>
</gene>
<dbReference type="AlphaFoldDB" id="A0A4Y9YTY1"/>
<accession>A0A4Y9YTY1</accession>
<dbReference type="OrthoDB" id="2593747at2759"/>
<dbReference type="STRING" id="205917.A0A4Y9YTY1"/>
<protein>
    <recommendedName>
        <fullName evidence="1">BTB domain-containing protein</fullName>
    </recommendedName>
</protein>
<proteinExistence type="predicted"/>